<accession>A0A0A9ECE3</accession>
<protein>
    <submittedName>
        <fullName evidence="1">Uncharacterized protein</fullName>
    </submittedName>
</protein>
<sequence>MNFKFHILGTEFHEKETWFLIKVISTQ</sequence>
<proteinExistence type="predicted"/>
<dbReference type="EMBL" id="GBRH01199471">
    <property type="protein sequence ID" value="JAD98424.1"/>
    <property type="molecule type" value="Transcribed_RNA"/>
</dbReference>
<dbReference type="AlphaFoldDB" id="A0A0A9ECE3"/>
<reference evidence="1" key="1">
    <citation type="submission" date="2014-09" db="EMBL/GenBank/DDBJ databases">
        <authorList>
            <person name="Magalhaes I.L.F."/>
            <person name="Oliveira U."/>
            <person name="Santos F.R."/>
            <person name="Vidigal T.H.D.A."/>
            <person name="Brescovit A.D."/>
            <person name="Santos A.J."/>
        </authorList>
    </citation>
    <scope>NUCLEOTIDE SEQUENCE</scope>
    <source>
        <tissue evidence="1">Shoot tissue taken approximately 20 cm above the soil surface</tissue>
    </source>
</reference>
<name>A0A0A9ECE3_ARUDO</name>
<organism evidence="1">
    <name type="scientific">Arundo donax</name>
    <name type="common">Giant reed</name>
    <name type="synonym">Donax arundinaceus</name>
    <dbReference type="NCBI Taxonomy" id="35708"/>
    <lineage>
        <taxon>Eukaryota</taxon>
        <taxon>Viridiplantae</taxon>
        <taxon>Streptophyta</taxon>
        <taxon>Embryophyta</taxon>
        <taxon>Tracheophyta</taxon>
        <taxon>Spermatophyta</taxon>
        <taxon>Magnoliopsida</taxon>
        <taxon>Liliopsida</taxon>
        <taxon>Poales</taxon>
        <taxon>Poaceae</taxon>
        <taxon>PACMAD clade</taxon>
        <taxon>Arundinoideae</taxon>
        <taxon>Arundineae</taxon>
        <taxon>Arundo</taxon>
    </lineage>
</organism>
<reference evidence="1" key="2">
    <citation type="journal article" date="2015" name="Data Brief">
        <title>Shoot transcriptome of the giant reed, Arundo donax.</title>
        <authorList>
            <person name="Barrero R.A."/>
            <person name="Guerrero F.D."/>
            <person name="Moolhuijzen P."/>
            <person name="Goolsby J.A."/>
            <person name="Tidwell J."/>
            <person name="Bellgard S.E."/>
            <person name="Bellgard M.I."/>
        </authorList>
    </citation>
    <scope>NUCLEOTIDE SEQUENCE</scope>
    <source>
        <tissue evidence="1">Shoot tissue taken approximately 20 cm above the soil surface</tissue>
    </source>
</reference>
<evidence type="ECO:0000313" key="1">
    <source>
        <dbReference type="EMBL" id="JAD98424.1"/>
    </source>
</evidence>